<organism evidence="2 3">
    <name type="scientific">Mucilaginibacter terrigena</name>
    <dbReference type="NCBI Taxonomy" id="2492395"/>
    <lineage>
        <taxon>Bacteria</taxon>
        <taxon>Pseudomonadati</taxon>
        <taxon>Bacteroidota</taxon>
        <taxon>Sphingobacteriia</taxon>
        <taxon>Sphingobacteriales</taxon>
        <taxon>Sphingobacteriaceae</taxon>
        <taxon>Mucilaginibacter</taxon>
    </lineage>
</organism>
<comment type="caution">
    <text evidence="2">The sequence shown here is derived from an EMBL/GenBank/DDBJ whole genome shotgun (WGS) entry which is preliminary data.</text>
</comment>
<accession>A0A4V1ZBJ1</accession>
<reference evidence="2 3" key="1">
    <citation type="submission" date="2019-02" db="EMBL/GenBank/DDBJ databases">
        <title>Bacterial novel species Mucilaginibacter sp. 17JY9-4 isolated from soil.</title>
        <authorList>
            <person name="Jung H.-Y."/>
        </authorList>
    </citation>
    <scope>NUCLEOTIDE SEQUENCE [LARGE SCALE GENOMIC DNA]</scope>
    <source>
        <strain evidence="2 3">17JY9-4</strain>
    </source>
</reference>
<evidence type="ECO:0000256" key="1">
    <source>
        <dbReference type="SAM" id="Phobius"/>
    </source>
</evidence>
<dbReference type="EMBL" id="SEWG01000006">
    <property type="protein sequence ID" value="RYU87929.1"/>
    <property type="molecule type" value="Genomic_DNA"/>
</dbReference>
<feature type="transmembrane region" description="Helical" evidence="1">
    <location>
        <begin position="149"/>
        <end position="171"/>
    </location>
</feature>
<dbReference type="AlphaFoldDB" id="A0A4V1ZBJ1"/>
<dbReference type="RefSeq" id="WP_129877623.1">
    <property type="nucleotide sequence ID" value="NZ_SEWG01000006.1"/>
</dbReference>
<gene>
    <name evidence="2" type="ORF">EWM62_15670</name>
</gene>
<dbReference type="Proteomes" id="UP000293331">
    <property type="component" value="Unassembled WGS sequence"/>
</dbReference>
<evidence type="ECO:0000313" key="3">
    <source>
        <dbReference type="Proteomes" id="UP000293331"/>
    </source>
</evidence>
<keyword evidence="1" id="KW-0812">Transmembrane</keyword>
<keyword evidence="1" id="KW-0472">Membrane</keyword>
<dbReference type="OrthoDB" id="9814194at2"/>
<proteinExistence type="predicted"/>
<evidence type="ECO:0000313" key="2">
    <source>
        <dbReference type="EMBL" id="RYU87929.1"/>
    </source>
</evidence>
<name>A0A4V1ZBJ1_9SPHI</name>
<keyword evidence="1" id="KW-1133">Transmembrane helix</keyword>
<feature type="transmembrane region" description="Helical" evidence="1">
    <location>
        <begin position="198"/>
        <end position="215"/>
    </location>
</feature>
<keyword evidence="3" id="KW-1185">Reference proteome</keyword>
<protein>
    <recommendedName>
        <fullName evidence="4">DUF2007 domain-containing protein</fullName>
    </recommendedName>
</protein>
<sequence length="218" mass="24896">MSTELITYKKFNDAALANELAETLGRYNIPYTVEEESTLFNPTFYADETANDYAVKISADDFLKVNDILKAEEMQSVAAVGPDHYLYDFTNQELTDLVSKPDEWSQFDNLLAVKILNERGVKITEQNIIQLHSKRLEELKAPEKPQLTWIIFGYFFAIFGGLLGAFVGWHLSTHKKILPNGEQVFSYTETDRAHGTRIFYLSILVLIIAIVLRFTQSN</sequence>
<evidence type="ECO:0008006" key="4">
    <source>
        <dbReference type="Google" id="ProtNLM"/>
    </source>
</evidence>